<dbReference type="Proteomes" id="UP001484239">
    <property type="component" value="Unassembled WGS sequence"/>
</dbReference>
<dbReference type="InterPro" id="IPR000253">
    <property type="entry name" value="FHA_dom"/>
</dbReference>
<feature type="compositionally biased region" description="Low complexity" evidence="1">
    <location>
        <begin position="392"/>
        <end position="405"/>
    </location>
</feature>
<dbReference type="PROSITE" id="PS50006">
    <property type="entry name" value="FHA_DOMAIN"/>
    <property type="match status" value="1"/>
</dbReference>
<evidence type="ECO:0000256" key="1">
    <source>
        <dbReference type="SAM" id="MobiDB-lite"/>
    </source>
</evidence>
<dbReference type="Gene3D" id="2.60.200.20">
    <property type="match status" value="1"/>
</dbReference>
<dbReference type="EMBL" id="JBBHLI010000003">
    <property type="protein sequence ID" value="MEK9500808.1"/>
    <property type="molecule type" value="Genomic_DNA"/>
</dbReference>
<dbReference type="InterPro" id="IPR009003">
    <property type="entry name" value="Peptidase_S1_PA"/>
</dbReference>
<protein>
    <submittedName>
        <fullName evidence="5">Trypsin-like peptidase domain-containing protein</fullName>
    </submittedName>
</protein>
<keyword evidence="3" id="KW-0732">Signal</keyword>
<dbReference type="SUPFAM" id="SSF50494">
    <property type="entry name" value="Trypsin-like serine proteases"/>
    <property type="match status" value="1"/>
</dbReference>
<feature type="region of interest" description="Disordered" evidence="1">
    <location>
        <begin position="384"/>
        <end position="405"/>
    </location>
</feature>
<dbReference type="Pfam" id="PF13365">
    <property type="entry name" value="Trypsin_2"/>
    <property type="match status" value="1"/>
</dbReference>
<dbReference type="Pfam" id="PF00498">
    <property type="entry name" value="FHA"/>
    <property type="match status" value="1"/>
</dbReference>
<dbReference type="CDD" id="cd00060">
    <property type="entry name" value="FHA"/>
    <property type="match status" value="1"/>
</dbReference>
<dbReference type="PANTHER" id="PTHR43019:SF23">
    <property type="entry name" value="PROTEASE DO-LIKE 5, CHLOROPLASTIC"/>
    <property type="match status" value="1"/>
</dbReference>
<gene>
    <name evidence="5" type="ORF">WI372_07455</name>
</gene>
<dbReference type="SMART" id="SM00240">
    <property type="entry name" value="FHA"/>
    <property type="match status" value="1"/>
</dbReference>
<dbReference type="InterPro" id="IPR043504">
    <property type="entry name" value="Peptidase_S1_PA_chymotrypsin"/>
</dbReference>
<proteinExistence type="predicted"/>
<comment type="caution">
    <text evidence="5">The sequence shown here is derived from an EMBL/GenBank/DDBJ whole genome shotgun (WGS) entry which is preliminary data.</text>
</comment>
<evidence type="ECO:0000313" key="5">
    <source>
        <dbReference type="EMBL" id="MEK9500808.1"/>
    </source>
</evidence>
<dbReference type="PANTHER" id="PTHR43019">
    <property type="entry name" value="SERINE ENDOPROTEASE DEGS"/>
    <property type="match status" value="1"/>
</dbReference>
<keyword evidence="2" id="KW-0472">Membrane</keyword>
<keyword evidence="2" id="KW-1133">Transmembrane helix</keyword>
<dbReference type="SUPFAM" id="SSF49879">
    <property type="entry name" value="SMAD/FHA domain"/>
    <property type="match status" value="1"/>
</dbReference>
<feature type="signal peptide" evidence="3">
    <location>
        <begin position="1"/>
        <end position="34"/>
    </location>
</feature>
<name>A0ABU9E7U9_9BACT</name>
<feature type="domain" description="FHA" evidence="4">
    <location>
        <begin position="488"/>
        <end position="538"/>
    </location>
</feature>
<keyword evidence="2" id="KW-0812">Transmembrane</keyword>
<sequence length="560" mass="58179">MKQSTTQRRGPAAGMRAAATALALVATTALPSSAQDLDQRERQRLFSQVKPAVVLIYSQVQADITIPRDDATALVLSTATSSAGSGWVITPDGFIVTNGHVVEMYHESNETELRQGLLYQALTDAGVFSQADPETGRLPTEQEAIQETLEIYQRADIVLKKDLVAVLQNGQTLEASVREYSPPVVALPGKTSIPGLGSFDNGRDVAILKVSGRDLPTMTIGDSDGAAIGEEIFVAGYPGAAALDAISDASTLEASFTRGQIASLKAAIGGEDLIQVDAAASPGSSGGPVFDRNGDVLGILTLGEGQNFNFAVTANTIRDFFRSSGGVAGESLFDRTWTRALDAYYSSDYDGAIEGFDEALRLMPNLPDAMNLRRMAMTAREDGAAEPPLMGDDPATPAVQQAAPQAADEGGLPGWLLGVMALGAVLLGAGLLMRRQPAAATAAVGAGAATRTSGAPAATVAMNTGAAHLRVSGGPLQGNRFEVGPDGVRIGRDPAACQIVLSEASVSREHAVVRRTGSGLSIKNLSGTNPTYVNDRAIQEASLASGDRVKIGDSIFEVEA</sequence>
<dbReference type="Gene3D" id="2.40.10.10">
    <property type="entry name" value="Trypsin-like serine proteases"/>
    <property type="match status" value="1"/>
</dbReference>
<evidence type="ECO:0000259" key="4">
    <source>
        <dbReference type="PROSITE" id="PS50006"/>
    </source>
</evidence>
<keyword evidence="6" id="KW-1185">Reference proteome</keyword>
<evidence type="ECO:0000313" key="6">
    <source>
        <dbReference type="Proteomes" id="UP001484239"/>
    </source>
</evidence>
<evidence type="ECO:0000256" key="2">
    <source>
        <dbReference type="SAM" id="Phobius"/>
    </source>
</evidence>
<dbReference type="InterPro" id="IPR008984">
    <property type="entry name" value="SMAD_FHA_dom_sf"/>
</dbReference>
<evidence type="ECO:0000256" key="3">
    <source>
        <dbReference type="SAM" id="SignalP"/>
    </source>
</evidence>
<accession>A0ABU9E7U9</accession>
<reference evidence="5 6" key="1">
    <citation type="submission" date="2024-02" db="EMBL/GenBank/DDBJ databases">
        <title>A novel Gemmatimonadota bacterium.</title>
        <authorList>
            <person name="Du Z.-J."/>
            <person name="Ye Y.-Q."/>
        </authorList>
    </citation>
    <scope>NUCLEOTIDE SEQUENCE [LARGE SCALE GENOMIC DNA]</scope>
    <source>
        <strain evidence="5 6">DH-20</strain>
    </source>
</reference>
<dbReference type="Gene3D" id="2.40.10.120">
    <property type="match status" value="1"/>
</dbReference>
<dbReference type="RefSeq" id="WP_405286660.1">
    <property type="nucleotide sequence ID" value="NZ_JBBHLI010000003.1"/>
</dbReference>
<feature type="transmembrane region" description="Helical" evidence="2">
    <location>
        <begin position="412"/>
        <end position="432"/>
    </location>
</feature>
<feature type="chain" id="PRO_5045845609" evidence="3">
    <location>
        <begin position="35"/>
        <end position="560"/>
    </location>
</feature>
<organism evidence="5 6">
    <name type="scientific">Gaopeijia maritima</name>
    <dbReference type="NCBI Taxonomy" id="3119007"/>
    <lineage>
        <taxon>Bacteria</taxon>
        <taxon>Pseudomonadati</taxon>
        <taxon>Gemmatimonadota</taxon>
        <taxon>Longimicrobiia</taxon>
        <taxon>Gaopeijiales</taxon>
        <taxon>Gaopeijiaceae</taxon>
        <taxon>Gaopeijia</taxon>
    </lineage>
</organism>